<dbReference type="PROSITE" id="PS50082">
    <property type="entry name" value="WD_REPEATS_2"/>
    <property type="match status" value="3"/>
</dbReference>
<dbReference type="InterPro" id="IPR036322">
    <property type="entry name" value="WD40_repeat_dom_sf"/>
</dbReference>
<evidence type="ECO:0000256" key="5">
    <source>
        <dbReference type="ARBA" id="ARBA00023242"/>
    </source>
</evidence>
<evidence type="ECO:0000256" key="6">
    <source>
        <dbReference type="PROSITE-ProRule" id="PRU00221"/>
    </source>
</evidence>
<dbReference type="PROSITE" id="PS50294">
    <property type="entry name" value="WD_REPEATS_REGION"/>
    <property type="match status" value="1"/>
</dbReference>
<sequence length="331" mass="36114">MESGREELTNQIVKSFQVARVHRQHQRPVACLDTTQDGSITVSSSSDNNIVVYDTLEGTVTGKVPVRKYGAGVIRFVQDSNPPTVVTASTAEDNKIRALDIESHSYVRYFDGHDSQVVSIAASPAGPDFISCCEDSYVMLWDCRSENPLGRVKTDGTPVVAYDPKGLIFGVAYRAANAKTLVKLYDARNYKDGPFLEFPLSNPSHSLPTCLKFSSDGEFFLLVDADSDAKVSVYDAYKGATYRTLSGHSNARGIPLEASFSPNSAFISSGSDDGSVYVWDLQADTLLLNVPSIHAMATTCTIWNPVYALLVTACQNVAFWLPSEDTKDNSY</sequence>
<comment type="caution">
    <text evidence="7">The sequence shown here is derived from an EMBL/GenBank/DDBJ whole genome shotgun (WGS) entry which is preliminary data.</text>
</comment>
<feature type="repeat" description="WD" evidence="6">
    <location>
        <begin position="110"/>
        <end position="151"/>
    </location>
</feature>
<evidence type="ECO:0000256" key="3">
    <source>
        <dbReference type="ARBA" id="ARBA00022574"/>
    </source>
</evidence>
<keyword evidence="4" id="KW-0677">Repeat</keyword>
<dbReference type="OrthoDB" id="27537at2759"/>
<evidence type="ECO:0000256" key="1">
    <source>
        <dbReference type="ARBA" id="ARBA00004123"/>
    </source>
</evidence>
<dbReference type="GO" id="GO:0016070">
    <property type="term" value="P:RNA metabolic process"/>
    <property type="evidence" value="ECO:0007669"/>
    <property type="project" value="UniProtKB-ARBA"/>
</dbReference>
<evidence type="ECO:0000256" key="4">
    <source>
        <dbReference type="ARBA" id="ARBA00022737"/>
    </source>
</evidence>
<accession>A0A2V3IGW3</accession>
<dbReference type="AlphaFoldDB" id="A0A2V3IGW3"/>
<proteinExistence type="inferred from homology"/>
<dbReference type="SUPFAM" id="SSF50978">
    <property type="entry name" value="WD40 repeat-like"/>
    <property type="match status" value="1"/>
</dbReference>
<dbReference type="InterPro" id="IPR001680">
    <property type="entry name" value="WD40_rpt"/>
</dbReference>
<dbReference type="Gene3D" id="2.130.10.10">
    <property type="entry name" value="YVTN repeat-like/Quinoprotein amine dehydrogenase"/>
    <property type="match status" value="1"/>
</dbReference>
<dbReference type="EMBL" id="NBIV01000223">
    <property type="protein sequence ID" value="PXF41292.1"/>
    <property type="molecule type" value="Genomic_DNA"/>
</dbReference>
<dbReference type="SMART" id="SM00320">
    <property type="entry name" value="WD40"/>
    <property type="match status" value="4"/>
</dbReference>
<evidence type="ECO:0000256" key="2">
    <source>
        <dbReference type="ARBA" id="ARBA00005616"/>
    </source>
</evidence>
<dbReference type="PANTHER" id="PTHR19861:SF0">
    <property type="entry name" value="WD REPEAT-CONTAINING PROTEIN 82"/>
    <property type="match status" value="1"/>
</dbReference>
<evidence type="ECO:0000313" key="7">
    <source>
        <dbReference type="EMBL" id="PXF41292.1"/>
    </source>
</evidence>
<dbReference type="Proteomes" id="UP000247409">
    <property type="component" value="Unassembled WGS sequence"/>
</dbReference>
<dbReference type="PROSITE" id="PS00678">
    <property type="entry name" value="WD_REPEATS_1"/>
    <property type="match status" value="1"/>
</dbReference>
<dbReference type="GO" id="GO:0048188">
    <property type="term" value="C:Set1C/COMPASS complex"/>
    <property type="evidence" value="ECO:0007669"/>
    <property type="project" value="TreeGrafter"/>
</dbReference>
<dbReference type="InterPro" id="IPR037867">
    <property type="entry name" value="Swd2/WDR82"/>
</dbReference>
<dbReference type="InterPro" id="IPR019775">
    <property type="entry name" value="WD40_repeat_CS"/>
</dbReference>
<comment type="subcellular location">
    <subcellularLocation>
        <location evidence="1">Nucleus</location>
    </subcellularLocation>
</comment>
<dbReference type="STRING" id="448386.A0A2V3IGW3"/>
<feature type="repeat" description="WD" evidence="6">
    <location>
        <begin position="22"/>
        <end position="63"/>
    </location>
</feature>
<comment type="similarity">
    <text evidence="2">Belongs to the WD repeat SWD2 family.</text>
</comment>
<dbReference type="PANTHER" id="PTHR19861">
    <property type="entry name" value="WD40 REPEAT PROTEIN SWD2"/>
    <property type="match status" value="1"/>
</dbReference>
<keyword evidence="5" id="KW-0539">Nucleus</keyword>
<name>A0A2V3IGW3_9FLOR</name>
<organism evidence="7 8">
    <name type="scientific">Gracilariopsis chorda</name>
    <dbReference type="NCBI Taxonomy" id="448386"/>
    <lineage>
        <taxon>Eukaryota</taxon>
        <taxon>Rhodophyta</taxon>
        <taxon>Florideophyceae</taxon>
        <taxon>Rhodymeniophycidae</taxon>
        <taxon>Gracilariales</taxon>
        <taxon>Gracilariaceae</taxon>
        <taxon>Gracilariopsis</taxon>
    </lineage>
</organism>
<reference evidence="7 8" key="1">
    <citation type="journal article" date="2018" name="Mol. Biol. Evol.">
        <title>Analysis of the draft genome of the red seaweed Gracilariopsis chorda provides insights into genome size evolution in Rhodophyta.</title>
        <authorList>
            <person name="Lee J."/>
            <person name="Yang E.C."/>
            <person name="Graf L."/>
            <person name="Yang J.H."/>
            <person name="Qiu H."/>
            <person name="Zel Zion U."/>
            <person name="Chan C.X."/>
            <person name="Stephens T.G."/>
            <person name="Weber A.P.M."/>
            <person name="Boo G.H."/>
            <person name="Boo S.M."/>
            <person name="Kim K.M."/>
            <person name="Shin Y."/>
            <person name="Jung M."/>
            <person name="Lee S.J."/>
            <person name="Yim H.S."/>
            <person name="Lee J.H."/>
            <person name="Bhattacharya D."/>
            <person name="Yoon H.S."/>
        </authorList>
    </citation>
    <scope>NUCLEOTIDE SEQUENCE [LARGE SCALE GENOMIC DNA]</scope>
    <source>
        <strain evidence="7 8">SKKU-2015</strain>
        <tissue evidence="7">Whole body</tissue>
    </source>
</reference>
<dbReference type="Pfam" id="PF00400">
    <property type="entry name" value="WD40"/>
    <property type="match status" value="3"/>
</dbReference>
<gene>
    <name evidence="7" type="ORF">BWQ96_08967</name>
</gene>
<feature type="repeat" description="WD" evidence="6">
    <location>
        <begin position="259"/>
        <end position="289"/>
    </location>
</feature>
<dbReference type="GO" id="GO:0003682">
    <property type="term" value="F:chromatin binding"/>
    <property type="evidence" value="ECO:0007669"/>
    <property type="project" value="TreeGrafter"/>
</dbReference>
<protein>
    <submittedName>
        <fullName evidence="7">WD repeat-containing protein 82</fullName>
    </submittedName>
</protein>
<evidence type="ECO:0000313" key="8">
    <source>
        <dbReference type="Proteomes" id="UP000247409"/>
    </source>
</evidence>
<keyword evidence="8" id="KW-1185">Reference proteome</keyword>
<keyword evidence="3 6" id="KW-0853">WD repeat</keyword>
<dbReference type="InterPro" id="IPR015943">
    <property type="entry name" value="WD40/YVTN_repeat-like_dom_sf"/>
</dbReference>